<feature type="compositionally biased region" description="Polar residues" evidence="1">
    <location>
        <begin position="1"/>
        <end position="10"/>
    </location>
</feature>
<name>A0AAV2FKM7_9ROSI</name>
<feature type="compositionally biased region" description="Gly residues" evidence="1">
    <location>
        <begin position="175"/>
        <end position="200"/>
    </location>
</feature>
<evidence type="ECO:0000313" key="2">
    <source>
        <dbReference type="EMBL" id="CAL1398793.1"/>
    </source>
</evidence>
<gene>
    <name evidence="2" type="ORF">LTRI10_LOCUS39006</name>
</gene>
<feature type="region of interest" description="Disordered" evidence="1">
    <location>
        <begin position="101"/>
        <end position="201"/>
    </location>
</feature>
<proteinExistence type="predicted"/>
<dbReference type="AlphaFoldDB" id="A0AAV2FKM7"/>
<keyword evidence="3" id="KW-1185">Reference proteome</keyword>
<dbReference type="PANTHER" id="PTHR31865">
    <property type="entry name" value="OSJNBA0071G03.3 PROTEIN"/>
    <property type="match status" value="1"/>
</dbReference>
<evidence type="ECO:0008006" key="4">
    <source>
        <dbReference type="Google" id="ProtNLM"/>
    </source>
</evidence>
<feature type="compositionally biased region" description="Basic residues" evidence="1">
    <location>
        <begin position="156"/>
        <end position="167"/>
    </location>
</feature>
<feature type="compositionally biased region" description="Basic and acidic residues" evidence="1">
    <location>
        <begin position="136"/>
        <end position="149"/>
    </location>
</feature>
<dbReference type="Proteomes" id="UP001497516">
    <property type="component" value="Chromosome 7"/>
</dbReference>
<dbReference type="PANTHER" id="PTHR31865:SF2">
    <property type="entry name" value="OSJNBA0004B13.24 PROTEIN"/>
    <property type="match status" value="1"/>
</dbReference>
<sequence>MASDESSAVLSSVDDFLDPDADDGYDLHSSHPHSHHNLSRLSVCTSSMYTNDGDDDEDEAMSRIFMSGLSIDSFDADAELSDQNPNRVRQNPTLGPVRLDLISSDSDSDKEPGCYSLPSTPPRRRNRGALPIRGAEAAKEYASENEGGKKGMSTGRKLRRNPRRRRLVSQERWTDGGGGGRGVGSGESENGGGGGGGGGLVVITRPKGGSRPLCMDLGEVKACKDLGFELEHERMVSVSGTSSGGNSPIANWRISSPGDDPRDVKARLKVWAQAVAFASSTGKQGGGGAI</sequence>
<evidence type="ECO:0000313" key="3">
    <source>
        <dbReference type="Proteomes" id="UP001497516"/>
    </source>
</evidence>
<accession>A0AAV2FKM7</accession>
<protein>
    <recommendedName>
        <fullName evidence="4">Pectinacetylesterase family protein</fullName>
    </recommendedName>
</protein>
<dbReference type="EMBL" id="OZ034820">
    <property type="protein sequence ID" value="CAL1398793.1"/>
    <property type="molecule type" value="Genomic_DNA"/>
</dbReference>
<feature type="region of interest" description="Disordered" evidence="1">
    <location>
        <begin position="1"/>
        <end position="41"/>
    </location>
</feature>
<feature type="compositionally biased region" description="Acidic residues" evidence="1">
    <location>
        <begin position="15"/>
        <end position="24"/>
    </location>
</feature>
<evidence type="ECO:0000256" key="1">
    <source>
        <dbReference type="SAM" id="MobiDB-lite"/>
    </source>
</evidence>
<reference evidence="2 3" key="1">
    <citation type="submission" date="2024-04" db="EMBL/GenBank/DDBJ databases">
        <authorList>
            <person name="Fracassetti M."/>
        </authorList>
    </citation>
    <scope>NUCLEOTIDE SEQUENCE [LARGE SCALE GENOMIC DNA]</scope>
</reference>
<organism evidence="2 3">
    <name type="scientific">Linum trigynum</name>
    <dbReference type="NCBI Taxonomy" id="586398"/>
    <lineage>
        <taxon>Eukaryota</taxon>
        <taxon>Viridiplantae</taxon>
        <taxon>Streptophyta</taxon>
        <taxon>Embryophyta</taxon>
        <taxon>Tracheophyta</taxon>
        <taxon>Spermatophyta</taxon>
        <taxon>Magnoliopsida</taxon>
        <taxon>eudicotyledons</taxon>
        <taxon>Gunneridae</taxon>
        <taxon>Pentapetalae</taxon>
        <taxon>rosids</taxon>
        <taxon>fabids</taxon>
        <taxon>Malpighiales</taxon>
        <taxon>Linaceae</taxon>
        <taxon>Linum</taxon>
    </lineage>
</organism>